<evidence type="ECO:0000313" key="2">
    <source>
        <dbReference type="Proteomes" id="UP000316270"/>
    </source>
</evidence>
<dbReference type="Proteomes" id="UP000316270">
    <property type="component" value="Chromosome 1"/>
</dbReference>
<name>A0A517KXE7_9PEZI</name>
<gene>
    <name evidence="1" type="ORF">FKW77_009764</name>
</gene>
<evidence type="ECO:0000313" key="1">
    <source>
        <dbReference type="EMBL" id="QDS68055.1"/>
    </source>
</evidence>
<dbReference type="OrthoDB" id="10539211at2759"/>
<dbReference type="EMBL" id="CP042185">
    <property type="protein sequence ID" value="QDS68055.1"/>
    <property type="molecule type" value="Genomic_DNA"/>
</dbReference>
<dbReference type="AlphaFoldDB" id="A0A517KXE7"/>
<reference evidence="1 2" key="1">
    <citation type="submission" date="2019-07" db="EMBL/GenBank/DDBJ databases">
        <title>Finished genome of Venturia effusa.</title>
        <authorList>
            <person name="Young C.A."/>
            <person name="Cox M.P."/>
            <person name="Ganley A.R.D."/>
            <person name="David W.J."/>
        </authorList>
    </citation>
    <scope>NUCLEOTIDE SEQUENCE [LARGE SCALE GENOMIC DNA]</scope>
    <source>
        <strain evidence="2">albino</strain>
    </source>
</reference>
<keyword evidence="2" id="KW-1185">Reference proteome</keyword>
<sequence>MARTKRTVRVEDEPAEIRTLPPASQNKRTAEGDVDCRIIKIRKFQKGKLSIPPLPRDWCTLIPIDETRNNAHPTFSSPRTASAKSSLEATTYFSLPPELRQQILYDALNDNIIKFKEDCRIDQISEYEWHGLQWTLLEAKKVCLQMESVFCAVHPRVEEDFKGVLGKFEREVKWMAEVLMEIEEEIGVFPGWRWYTNYSEWRRWM</sequence>
<protein>
    <submittedName>
        <fullName evidence="1">Uncharacterized protein</fullName>
    </submittedName>
</protein>
<organism evidence="1 2">
    <name type="scientific">Venturia effusa</name>
    <dbReference type="NCBI Taxonomy" id="50376"/>
    <lineage>
        <taxon>Eukaryota</taxon>
        <taxon>Fungi</taxon>
        <taxon>Dikarya</taxon>
        <taxon>Ascomycota</taxon>
        <taxon>Pezizomycotina</taxon>
        <taxon>Dothideomycetes</taxon>
        <taxon>Pleosporomycetidae</taxon>
        <taxon>Venturiales</taxon>
        <taxon>Venturiaceae</taxon>
        <taxon>Venturia</taxon>
    </lineage>
</organism>
<proteinExistence type="predicted"/>
<accession>A0A517KXE7</accession>